<accession>A0A6G0SV22</accession>
<keyword evidence="2" id="KW-1185">Reference proteome</keyword>
<evidence type="ECO:0000313" key="1">
    <source>
        <dbReference type="EMBL" id="KAE9522226.1"/>
    </source>
</evidence>
<reference evidence="1 2" key="1">
    <citation type="submission" date="2019-08" db="EMBL/GenBank/DDBJ databases">
        <title>The genome of the soybean aphid Biotype 1, its phylome, world population structure and adaptation to the North American continent.</title>
        <authorList>
            <person name="Giordano R."/>
            <person name="Donthu R.K."/>
            <person name="Hernandez A.G."/>
            <person name="Wright C.L."/>
            <person name="Zimin A.V."/>
        </authorList>
    </citation>
    <scope>NUCLEOTIDE SEQUENCE [LARGE SCALE GENOMIC DNA]</scope>
    <source>
        <tissue evidence="1">Whole aphids</tissue>
    </source>
</reference>
<gene>
    <name evidence="1" type="ORF">AGLY_017375</name>
</gene>
<dbReference type="AlphaFoldDB" id="A0A6G0SV22"/>
<comment type="caution">
    <text evidence="1">The sequence shown here is derived from an EMBL/GenBank/DDBJ whole genome shotgun (WGS) entry which is preliminary data.</text>
</comment>
<dbReference type="Proteomes" id="UP000475862">
    <property type="component" value="Unassembled WGS sequence"/>
</dbReference>
<name>A0A6G0SV22_APHGL</name>
<organism evidence="1 2">
    <name type="scientific">Aphis glycines</name>
    <name type="common">Soybean aphid</name>
    <dbReference type="NCBI Taxonomy" id="307491"/>
    <lineage>
        <taxon>Eukaryota</taxon>
        <taxon>Metazoa</taxon>
        <taxon>Ecdysozoa</taxon>
        <taxon>Arthropoda</taxon>
        <taxon>Hexapoda</taxon>
        <taxon>Insecta</taxon>
        <taxon>Pterygota</taxon>
        <taxon>Neoptera</taxon>
        <taxon>Paraneoptera</taxon>
        <taxon>Hemiptera</taxon>
        <taxon>Sternorrhyncha</taxon>
        <taxon>Aphidomorpha</taxon>
        <taxon>Aphidoidea</taxon>
        <taxon>Aphididae</taxon>
        <taxon>Aphidini</taxon>
        <taxon>Aphis</taxon>
        <taxon>Aphis</taxon>
    </lineage>
</organism>
<evidence type="ECO:0000313" key="2">
    <source>
        <dbReference type="Proteomes" id="UP000475862"/>
    </source>
</evidence>
<dbReference type="EMBL" id="VYZN01001540">
    <property type="protein sequence ID" value="KAE9522226.1"/>
    <property type="molecule type" value="Genomic_DNA"/>
</dbReference>
<protein>
    <submittedName>
        <fullName evidence="1">Uncharacterized protein</fullName>
    </submittedName>
</protein>
<proteinExistence type="predicted"/>
<sequence>MVYCRPLPSPRHLLPLPSKILQKNPFLASYLCDFQELLKLVQYVHGITFELITVNYYSQILGNDLSYGNHSIKFNVCNKLTIYYGKSLTLFEGKKSRSSGYRSASNLETETNINPNVAAMQLYLIKIKLCGVAEIAMLESKAKLNNLQFNQSYVDDLITFSLIGMYRSPNDDIENFIQDKYQLN</sequence>